<keyword evidence="7 13" id="KW-0547">Nucleotide-binding</keyword>
<proteinExistence type="inferred from homology"/>
<evidence type="ECO:0000313" key="18">
    <source>
        <dbReference type="Proteomes" id="UP000637061"/>
    </source>
</evidence>
<evidence type="ECO:0000259" key="14">
    <source>
        <dbReference type="PROSITE" id="PS51192"/>
    </source>
</evidence>
<evidence type="ECO:0000256" key="13">
    <source>
        <dbReference type="HAMAP-Rule" id="MF_01382"/>
    </source>
</evidence>
<comment type="catalytic activity">
    <reaction evidence="13">
        <text>ATP + H2O + cellular proteinSide 1 = ADP + phosphate + cellular proteinSide 2.</text>
        <dbReference type="EC" id="7.4.2.8"/>
    </reaction>
</comment>
<dbReference type="SUPFAM" id="SSF52540">
    <property type="entry name" value="P-loop containing nucleoside triphosphate hydrolases"/>
    <property type="match status" value="2"/>
</dbReference>
<evidence type="ECO:0000256" key="7">
    <source>
        <dbReference type="ARBA" id="ARBA00022741"/>
    </source>
</evidence>
<sequence length="844" mass="93841">MLAFLKKTLLAQDVKRYKKEAEQIVLLSQSMSGIPTDSITQNFQNLRGRHDRECLQIAFAMIIEMSERTLGIRPYLVQVMGALAMADGKIAEMATGEGKTLTAAMPLAFHGLQSRAHAMTPNDYLSKRDALHLDPLYEGLGLSCGYLQADMGREARQLAYQAPIVYGTPGQFVFDYMRDNIVYSPSAILQQSRAFLLIDEADSILIDEARTPFVLSGEGDRAIELWSTLRDFVKTLSHEDVPEDNRAQLERAMGGVIIVDADIAVDHKHHDAVITDSGIEKLETFLVDAGIISATKELWQTSCSYIWRAVSATIKAHHVFLRDRDYIVRDGKVIIVDQETGRLSNGKRWNDGLHQAVESKELVEVCPETVDVGRMALANYMTLYDLVSGMTGTAMTVSEEIGDLYKLSVVPIPTHKPRIRNDLKDLIFMSRKAKWKTLVSDVREIHASGQPILIGTASVEDSELLSAKLTEAGLEHNVLNAKQDESEAFIIAQAGRLGAITIATSMAGRGTDILLGGNPDFLQAGEHLGSIKENRKAVIEAGGLFVIGAERLESRRLDLQLAGRSGRQGDPGAVRFYVALDDPLMKNFGGDATRRLFLSMGISEDDCVEHSMVDKAISTAQHKKQALYMDARKTGLEQDSVIAAPRQVVYAIRNQTLKMTDEESLLAIKAQVEPAVRRIVENYCDSFAGFEESWNISGLKDRLSQWGLPTNWFDNLYQEQVDGIFNEEKLISAVVSWVEFDFGARVNQLIKADPGAIRVGQLMALDYLWRGFLDDSEHVRSGIHLRAYAQEKPHLSLKKEIFSLFQQLHNDIPVTMLDYVYASINQVEQAMDEAAEGTVEPTED</sequence>
<organism evidence="17 18">
    <name type="scientific">Pseudomonas putida</name>
    <name type="common">Arthrobacter siderocapsulatus</name>
    <dbReference type="NCBI Taxonomy" id="303"/>
    <lineage>
        <taxon>Bacteria</taxon>
        <taxon>Pseudomonadati</taxon>
        <taxon>Pseudomonadota</taxon>
        <taxon>Gammaproteobacteria</taxon>
        <taxon>Pseudomonadales</taxon>
        <taxon>Pseudomonadaceae</taxon>
        <taxon>Pseudomonas</taxon>
    </lineage>
</organism>
<keyword evidence="10 13" id="KW-1278">Translocase</keyword>
<evidence type="ECO:0000256" key="6">
    <source>
        <dbReference type="ARBA" id="ARBA00022519"/>
    </source>
</evidence>
<comment type="subunit">
    <text evidence="13">Monomer and homodimer. Part of the essential Sec protein translocation apparatus which comprises SecA, SecYEG and auxiliary proteins SecDF-YajC and YidC.</text>
</comment>
<dbReference type="SUPFAM" id="SSF81767">
    <property type="entry name" value="Pre-protein crosslinking domain of SecA"/>
    <property type="match status" value="1"/>
</dbReference>
<feature type="binding site" evidence="13">
    <location>
        <begin position="96"/>
        <end position="100"/>
    </location>
    <ligand>
        <name>ATP</name>
        <dbReference type="ChEBI" id="CHEBI:30616"/>
    </ligand>
</feature>
<dbReference type="InterPro" id="IPR011115">
    <property type="entry name" value="SecA_DEAD"/>
</dbReference>
<evidence type="ECO:0000256" key="12">
    <source>
        <dbReference type="ARBA" id="ARBA00023136"/>
    </source>
</evidence>
<dbReference type="CDD" id="cd18803">
    <property type="entry name" value="SF2_C_secA"/>
    <property type="match status" value="1"/>
</dbReference>
<gene>
    <name evidence="13" type="primary">secA</name>
    <name evidence="17" type="ORF">JEU22_03175</name>
</gene>
<keyword evidence="8 13" id="KW-0067">ATP-binding</keyword>
<evidence type="ECO:0000313" key="17">
    <source>
        <dbReference type="EMBL" id="MBI6882903.1"/>
    </source>
</evidence>
<dbReference type="PRINTS" id="PR00906">
    <property type="entry name" value="SECA"/>
</dbReference>
<dbReference type="GO" id="GO:0008564">
    <property type="term" value="F:protein-exporting ATPase activity"/>
    <property type="evidence" value="ECO:0007669"/>
    <property type="project" value="UniProtKB-EC"/>
</dbReference>
<dbReference type="InterPro" id="IPR036266">
    <property type="entry name" value="SecA_Wing/Scaffold_sf"/>
</dbReference>
<dbReference type="GO" id="GO:0006605">
    <property type="term" value="P:protein targeting"/>
    <property type="evidence" value="ECO:0007669"/>
    <property type="project" value="UniProtKB-UniRule"/>
</dbReference>
<evidence type="ECO:0000256" key="4">
    <source>
        <dbReference type="ARBA" id="ARBA00022475"/>
    </source>
</evidence>
<evidence type="ECO:0000256" key="11">
    <source>
        <dbReference type="ARBA" id="ARBA00023010"/>
    </source>
</evidence>
<evidence type="ECO:0000259" key="16">
    <source>
        <dbReference type="PROSITE" id="PS51196"/>
    </source>
</evidence>
<feature type="binding site" evidence="13">
    <location>
        <position position="78"/>
    </location>
    <ligand>
        <name>ATP</name>
        <dbReference type="ChEBI" id="CHEBI:30616"/>
    </ligand>
</feature>
<name>A0A8I1ECT1_PSEPU</name>
<dbReference type="EMBL" id="JAEHTE010000002">
    <property type="protein sequence ID" value="MBI6882903.1"/>
    <property type="molecule type" value="Genomic_DNA"/>
</dbReference>
<dbReference type="Pfam" id="PF07517">
    <property type="entry name" value="SecA_DEAD"/>
    <property type="match status" value="1"/>
</dbReference>
<evidence type="ECO:0000256" key="10">
    <source>
        <dbReference type="ARBA" id="ARBA00022967"/>
    </source>
</evidence>
<dbReference type="InterPro" id="IPR014018">
    <property type="entry name" value="SecA_motor_DEAD"/>
</dbReference>
<dbReference type="RefSeq" id="WP_198746527.1">
    <property type="nucleotide sequence ID" value="NZ_JAEHTE010000002.1"/>
</dbReference>
<dbReference type="GO" id="GO:0005524">
    <property type="term" value="F:ATP binding"/>
    <property type="evidence" value="ECO:0007669"/>
    <property type="project" value="UniProtKB-UniRule"/>
</dbReference>
<dbReference type="EC" id="7.4.2.8" evidence="13"/>
<dbReference type="InterPro" id="IPR036670">
    <property type="entry name" value="SecA_X-link_sf"/>
</dbReference>
<dbReference type="InterPro" id="IPR044722">
    <property type="entry name" value="SecA_SF2_C"/>
</dbReference>
<evidence type="ECO:0000256" key="5">
    <source>
        <dbReference type="ARBA" id="ARBA00022490"/>
    </source>
</evidence>
<dbReference type="SMART" id="SM00958">
    <property type="entry name" value="SecA_PP_bind"/>
    <property type="match status" value="1"/>
</dbReference>
<dbReference type="GO" id="GO:0043952">
    <property type="term" value="P:protein transport by the Sec complex"/>
    <property type="evidence" value="ECO:0007669"/>
    <property type="project" value="UniProtKB-ARBA"/>
</dbReference>
<dbReference type="Gene3D" id="3.40.50.300">
    <property type="entry name" value="P-loop containing nucleotide triphosphate hydrolases"/>
    <property type="match status" value="3"/>
</dbReference>
<protein>
    <recommendedName>
        <fullName evidence="13">Protein translocase subunit SecA</fullName>
        <ecNumber evidence="13">7.4.2.8</ecNumber>
    </recommendedName>
</protein>
<evidence type="ECO:0000259" key="15">
    <source>
        <dbReference type="PROSITE" id="PS51194"/>
    </source>
</evidence>
<dbReference type="CDD" id="cd17928">
    <property type="entry name" value="DEXDc_SecA"/>
    <property type="match status" value="1"/>
</dbReference>
<keyword evidence="6" id="KW-0997">Cell inner membrane</keyword>
<dbReference type="Pfam" id="PF21090">
    <property type="entry name" value="P-loop_SecA"/>
    <property type="match status" value="1"/>
</dbReference>
<comment type="function">
    <text evidence="13">Part of the Sec protein translocase complex. Interacts with the SecYEG preprotein conducting channel. Has a central role in coupling the hydrolysis of ATP to the transfer of proteins into and across the cell membrane, serving both as a receptor for the preprotein-SecB complex and as an ATP-driven molecular motor driving the stepwise translocation of polypeptide chains across the membrane.</text>
</comment>
<dbReference type="PROSITE" id="PS51196">
    <property type="entry name" value="SECA_MOTOR_DEAD"/>
    <property type="match status" value="1"/>
</dbReference>
<keyword evidence="9 13" id="KW-0653">Protein transport</keyword>
<keyword evidence="3 13" id="KW-0813">Transport</keyword>
<evidence type="ECO:0000256" key="8">
    <source>
        <dbReference type="ARBA" id="ARBA00022840"/>
    </source>
</evidence>
<dbReference type="GO" id="GO:0031522">
    <property type="term" value="C:cell envelope Sec protein transport complex"/>
    <property type="evidence" value="ECO:0007669"/>
    <property type="project" value="TreeGrafter"/>
</dbReference>
<dbReference type="AlphaFoldDB" id="A0A8I1ECT1"/>
<dbReference type="SMART" id="SM00957">
    <property type="entry name" value="SecA_DEAD"/>
    <property type="match status" value="1"/>
</dbReference>
<dbReference type="GO" id="GO:0017038">
    <property type="term" value="P:protein import"/>
    <property type="evidence" value="ECO:0007669"/>
    <property type="project" value="InterPro"/>
</dbReference>
<dbReference type="InterPro" id="IPR011116">
    <property type="entry name" value="SecA_Wing/Scaffold"/>
</dbReference>
<dbReference type="PROSITE" id="PS51192">
    <property type="entry name" value="HELICASE_ATP_BIND_1"/>
    <property type="match status" value="1"/>
</dbReference>
<comment type="subcellular location">
    <subcellularLocation>
        <location evidence="13">Cell membrane</location>
        <topology evidence="13">Peripheral membrane protein</topology>
        <orientation evidence="13">Cytoplasmic side</orientation>
    </subcellularLocation>
    <subcellularLocation>
        <location evidence="13">Cytoplasm</location>
    </subcellularLocation>
    <subcellularLocation>
        <location evidence="1">Membrane</location>
        <topology evidence="1">Peripheral membrane protein</topology>
    </subcellularLocation>
    <text evidence="13">Distribution is 50-50.</text>
</comment>
<evidence type="ECO:0000256" key="3">
    <source>
        <dbReference type="ARBA" id="ARBA00022448"/>
    </source>
</evidence>
<dbReference type="Gene3D" id="1.10.3060.10">
    <property type="entry name" value="Helical scaffold and wing domains of SecA"/>
    <property type="match status" value="1"/>
</dbReference>
<dbReference type="FunFam" id="3.40.50.300:FF:000113">
    <property type="entry name" value="Preprotein translocase subunit SecA"/>
    <property type="match status" value="1"/>
</dbReference>
<dbReference type="InterPro" id="IPR011130">
    <property type="entry name" value="SecA_preprotein_X-link_dom"/>
</dbReference>
<dbReference type="GO" id="GO:0005886">
    <property type="term" value="C:plasma membrane"/>
    <property type="evidence" value="ECO:0007669"/>
    <property type="project" value="UniProtKB-SubCell"/>
</dbReference>
<dbReference type="GO" id="GO:0065002">
    <property type="term" value="P:intracellular protein transmembrane transport"/>
    <property type="evidence" value="ECO:0007669"/>
    <property type="project" value="UniProtKB-UniRule"/>
</dbReference>
<accession>A0A8I1ECT1</accession>
<comment type="caution">
    <text evidence="17">The sequence shown here is derived from an EMBL/GenBank/DDBJ whole genome shotgun (WGS) entry which is preliminary data.</text>
</comment>
<dbReference type="HAMAP" id="MF_01382">
    <property type="entry name" value="SecA"/>
    <property type="match status" value="1"/>
</dbReference>
<feature type="binding site" evidence="13">
    <location>
        <position position="512"/>
    </location>
    <ligand>
        <name>ATP</name>
        <dbReference type="ChEBI" id="CHEBI:30616"/>
    </ligand>
</feature>
<dbReference type="PANTHER" id="PTHR30612">
    <property type="entry name" value="SECA INNER MEMBRANE COMPONENT OF SEC PROTEIN SECRETION SYSTEM"/>
    <property type="match status" value="1"/>
</dbReference>
<comment type="similarity">
    <text evidence="2 13">Belongs to the SecA family.</text>
</comment>
<dbReference type="PROSITE" id="PS51194">
    <property type="entry name" value="HELICASE_CTER"/>
    <property type="match status" value="1"/>
</dbReference>
<dbReference type="Proteomes" id="UP000637061">
    <property type="component" value="Unassembled WGS sequence"/>
</dbReference>
<dbReference type="InterPro" id="IPR000185">
    <property type="entry name" value="SecA"/>
</dbReference>
<dbReference type="Pfam" id="PF01043">
    <property type="entry name" value="SecA_PP_bind"/>
    <property type="match status" value="1"/>
</dbReference>
<dbReference type="InterPro" id="IPR027417">
    <property type="entry name" value="P-loop_NTPase"/>
</dbReference>
<dbReference type="InterPro" id="IPR014001">
    <property type="entry name" value="Helicase_ATP-bd"/>
</dbReference>
<dbReference type="Pfam" id="PF07516">
    <property type="entry name" value="SecA_SW"/>
    <property type="match status" value="1"/>
</dbReference>
<feature type="domain" description="SecA family profile" evidence="16">
    <location>
        <begin position="1"/>
        <end position="609"/>
    </location>
</feature>
<dbReference type="PANTHER" id="PTHR30612:SF0">
    <property type="entry name" value="CHLOROPLAST PROTEIN-TRANSPORTING ATPASE"/>
    <property type="match status" value="1"/>
</dbReference>
<evidence type="ECO:0000256" key="1">
    <source>
        <dbReference type="ARBA" id="ARBA00004170"/>
    </source>
</evidence>
<dbReference type="GO" id="GO:0005829">
    <property type="term" value="C:cytosol"/>
    <property type="evidence" value="ECO:0007669"/>
    <property type="project" value="TreeGrafter"/>
</dbReference>
<dbReference type="Gene3D" id="3.90.1440.10">
    <property type="entry name" value="SecA, preprotein cross-linking domain"/>
    <property type="match status" value="1"/>
</dbReference>
<keyword evidence="11 13" id="KW-0811">Translocation</keyword>
<keyword evidence="4 13" id="KW-1003">Cell membrane</keyword>
<evidence type="ECO:0000256" key="2">
    <source>
        <dbReference type="ARBA" id="ARBA00007650"/>
    </source>
</evidence>
<keyword evidence="12 13" id="KW-0472">Membrane</keyword>
<feature type="domain" description="Helicase ATP-binding" evidence="14">
    <location>
        <begin position="80"/>
        <end position="237"/>
    </location>
</feature>
<dbReference type="InterPro" id="IPR001650">
    <property type="entry name" value="Helicase_C-like"/>
</dbReference>
<keyword evidence="5 13" id="KW-0963">Cytoplasm</keyword>
<dbReference type="SUPFAM" id="SSF81886">
    <property type="entry name" value="Helical scaffold and wing domains of SecA"/>
    <property type="match status" value="1"/>
</dbReference>
<evidence type="ECO:0000256" key="9">
    <source>
        <dbReference type="ARBA" id="ARBA00022927"/>
    </source>
</evidence>
<feature type="domain" description="Helicase C-terminal" evidence="15">
    <location>
        <begin position="434"/>
        <end position="635"/>
    </location>
</feature>
<reference evidence="17" key="1">
    <citation type="submission" date="2020-12" db="EMBL/GenBank/DDBJ databases">
        <title>Enhanced detection system for hospital associated transmission using whole genome sequencing surveillance.</title>
        <authorList>
            <person name="Harrison L.H."/>
            <person name="Van Tyne D."/>
            <person name="Marsh J.W."/>
            <person name="Griffith M.P."/>
            <person name="Snyder D.J."/>
            <person name="Cooper V.S."/>
            <person name="Mustapha M."/>
        </authorList>
    </citation>
    <scope>NUCLEOTIDE SEQUENCE</scope>
    <source>
        <strain evidence="17">PSB00042</strain>
    </source>
</reference>